<evidence type="ECO:0000313" key="7">
    <source>
        <dbReference type="EnsemblProtists" id="EKX47247"/>
    </source>
</evidence>
<protein>
    <submittedName>
        <fullName evidence="6 7">Uncharacterized protein</fullName>
    </submittedName>
</protein>
<dbReference type="KEGG" id="gtt:GUITHDRAFT_106700"/>
<keyword evidence="8" id="KW-1185">Reference proteome</keyword>
<dbReference type="OrthoDB" id="10646234at2759"/>
<reference evidence="8" key="2">
    <citation type="submission" date="2012-11" db="EMBL/GenBank/DDBJ databases">
        <authorList>
            <person name="Kuo A."/>
            <person name="Curtis B.A."/>
            <person name="Tanifuji G."/>
            <person name="Burki F."/>
            <person name="Gruber A."/>
            <person name="Irimia M."/>
            <person name="Maruyama S."/>
            <person name="Arias M.C."/>
            <person name="Ball S.G."/>
            <person name="Gile G.H."/>
            <person name="Hirakawa Y."/>
            <person name="Hopkins J.F."/>
            <person name="Rensing S.A."/>
            <person name="Schmutz J."/>
            <person name="Symeonidi A."/>
            <person name="Elias M."/>
            <person name="Eveleigh R.J."/>
            <person name="Herman E.K."/>
            <person name="Klute M.J."/>
            <person name="Nakayama T."/>
            <person name="Obornik M."/>
            <person name="Reyes-Prieto A."/>
            <person name="Armbrust E.V."/>
            <person name="Aves S.J."/>
            <person name="Beiko R.G."/>
            <person name="Coutinho P."/>
            <person name="Dacks J.B."/>
            <person name="Durnford D.G."/>
            <person name="Fast N.M."/>
            <person name="Green B.R."/>
            <person name="Grisdale C."/>
            <person name="Hempe F."/>
            <person name="Henrissat B."/>
            <person name="Hoppner M.P."/>
            <person name="Ishida K.-I."/>
            <person name="Kim E."/>
            <person name="Koreny L."/>
            <person name="Kroth P.G."/>
            <person name="Liu Y."/>
            <person name="Malik S.-B."/>
            <person name="Maier U.G."/>
            <person name="McRose D."/>
            <person name="Mock T."/>
            <person name="Neilson J.A."/>
            <person name="Onodera N.T."/>
            <person name="Poole A.M."/>
            <person name="Pritham E.J."/>
            <person name="Richards T.A."/>
            <person name="Rocap G."/>
            <person name="Roy S.W."/>
            <person name="Sarai C."/>
            <person name="Schaack S."/>
            <person name="Shirato S."/>
            <person name="Slamovits C.H."/>
            <person name="Spencer D.F."/>
            <person name="Suzuki S."/>
            <person name="Worden A.Z."/>
            <person name="Zauner S."/>
            <person name="Barry K."/>
            <person name="Bell C."/>
            <person name="Bharti A.K."/>
            <person name="Crow J.A."/>
            <person name="Grimwood J."/>
            <person name="Kramer R."/>
            <person name="Lindquist E."/>
            <person name="Lucas S."/>
            <person name="Salamov A."/>
            <person name="McFadden G.I."/>
            <person name="Lane C.E."/>
            <person name="Keeling P.J."/>
            <person name="Gray M.W."/>
            <person name="Grigoriev I.V."/>
            <person name="Archibald J.M."/>
        </authorList>
    </citation>
    <scope>NUCLEOTIDE SEQUENCE</scope>
    <source>
        <strain evidence="8">CCMP2712</strain>
    </source>
</reference>
<dbReference type="PANTHER" id="PTHR10924">
    <property type="entry name" value="MAJOR FACILITATOR SUPERFAMILY PROTEIN-RELATED"/>
    <property type="match status" value="1"/>
</dbReference>
<keyword evidence="2 5" id="KW-0812">Transmembrane</keyword>
<reference evidence="6 8" key="1">
    <citation type="journal article" date="2012" name="Nature">
        <title>Algal genomes reveal evolutionary mosaicism and the fate of nucleomorphs.</title>
        <authorList>
            <consortium name="DOE Joint Genome Institute"/>
            <person name="Curtis B.A."/>
            <person name="Tanifuji G."/>
            <person name="Burki F."/>
            <person name="Gruber A."/>
            <person name="Irimia M."/>
            <person name="Maruyama S."/>
            <person name="Arias M.C."/>
            <person name="Ball S.G."/>
            <person name="Gile G.H."/>
            <person name="Hirakawa Y."/>
            <person name="Hopkins J.F."/>
            <person name="Kuo A."/>
            <person name="Rensing S.A."/>
            <person name="Schmutz J."/>
            <person name="Symeonidi A."/>
            <person name="Elias M."/>
            <person name="Eveleigh R.J."/>
            <person name="Herman E.K."/>
            <person name="Klute M.J."/>
            <person name="Nakayama T."/>
            <person name="Obornik M."/>
            <person name="Reyes-Prieto A."/>
            <person name="Armbrust E.V."/>
            <person name="Aves S.J."/>
            <person name="Beiko R.G."/>
            <person name="Coutinho P."/>
            <person name="Dacks J.B."/>
            <person name="Durnford D.G."/>
            <person name="Fast N.M."/>
            <person name="Green B.R."/>
            <person name="Grisdale C.J."/>
            <person name="Hempel F."/>
            <person name="Henrissat B."/>
            <person name="Hoppner M.P."/>
            <person name="Ishida K."/>
            <person name="Kim E."/>
            <person name="Koreny L."/>
            <person name="Kroth P.G."/>
            <person name="Liu Y."/>
            <person name="Malik S.B."/>
            <person name="Maier U.G."/>
            <person name="McRose D."/>
            <person name="Mock T."/>
            <person name="Neilson J.A."/>
            <person name="Onodera N.T."/>
            <person name="Poole A.M."/>
            <person name="Pritham E.J."/>
            <person name="Richards T.A."/>
            <person name="Rocap G."/>
            <person name="Roy S.W."/>
            <person name="Sarai C."/>
            <person name="Schaack S."/>
            <person name="Shirato S."/>
            <person name="Slamovits C.H."/>
            <person name="Spencer D.F."/>
            <person name="Suzuki S."/>
            <person name="Worden A.Z."/>
            <person name="Zauner S."/>
            <person name="Barry K."/>
            <person name="Bell C."/>
            <person name="Bharti A.K."/>
            <person name="Crow J.A."/>
            <person name="Grimwood J."/>
            <person name="Kramer R."/>
            <person name="Lindquist E."/>
            <person name="Lucas S."/>
            <person name="Salamov A."/>
            <person name="McFadden G.I."/>
            <person name="Lane C.E."/>
            <person name="Keeling P.J."/>
            <person name="Gray M.W."/>
            <person name="Grigoriev I.V."/>
            <person name="Archibald J.M."/>
        </authorList>
    </citation>
    <scope>NUCLEOTIDE SEQUENCE</scope>
    <source>
        <strain evidence="6 8">CCMP2712</strain>
    </source>
</reference>
<feature type="transmembrane region" description="Helical" evidence="5">
    <location>
        <begin position="160"/>
        <end position="181"/>
    </location>
</feature>
<dbReference type="InterPro" id="IPR036259">
    <property type="entry name" value="MFS_trans_sf"/>
</dbReference>
<evidence type="ECO:0000313" key="6">
    <source>
        <dbReference type="EMBL" id="EKX47247.1"/>
    </source>
</evidence>
<dbReference type="AlphaFoldDB" id="L1JG00"/>
<dbReference type="SUPFAM" id="SSF103473">
    <property type="entry name" value="MFS general substrate transporter"/>
    <property type="match status" value="1"/>
</dbReference>
<keyword evidence="4 5" id="KW-0472">Membrane</keyword>
<dbReference type="EnsemblProtists" id="EKX47247">
    <property type="protein sequence ID" value="EKX47247"/>
    <property type="gene ID" value="GUITHDRAFT_106700"/>
</dbReference>
<dbReference type="GO" id="GO:0016020">
    <property type="term" value="C:membrane"/>
    <property type="evidence" value="ECO:0007669"/>
    <property type="project" value="UniProtKB-SubCell"/>
</dbReference>
<comment type="subcellular location">
    <subcellularLocation>
        <location evidence="1">Membrane</location>
        <topology evidence="1">Multi-pass membrane protein</topology>
    </subcellularLocation>
</comment>
<feature type="transmembrane region" description="Helical" evidence="5">
    <location>
        <begin position="193"/>
        <end position="215"/>
    </location>
</feature>
<evidence type="ECO:0000256" key="1">
    <source>
        <dbReference type="ARBA" id="ARBA00004141"/>
    </source>
</evidence>
<evidence type="ECO:0000313" key="8">
    <source>
        <dbReference type="Proteomes" id="UP000011087"/>
    </source>
</evidence>
<evidence type="ECO:0000256" key="4">
    <source>
        <dbReference type="ARBA" id="ARBA00023136"/>
    </source>
</evidence>
<organism evidence="6">
    <name type="scientific">Guillardia theta (strain CCMP2712)</name>
    <name type="common">Cryptophyte</name>
    <dbReference type="NCBI Taxonomy" id="905079"/>
    <lineage>
        <taxon>Eukaryota</taxon>
        <taxon>Cryptophyceae</taxon>
        <taxon>Pyrenomonadales</taxon>
        <taxon>Geminigeraceae</taxon>
        <taxon>Guillardia</taxon>
    </lineage>
</organism>
<feature type="transmembrane region" description="Helical" evidence="5">
    <location>
        <begin position="25"/>
        <end position="45"/>
    </location>
</feature>
<feature type="transmembrane region" description="Helical" evidence="5">
    <location>
        <begin position="77"/>
        <end position="100"/>
    </location>
</feature>
<dbReference type="InterPro" id="IPR049680">
    <property type="entry name" value="FLVCR1-2_SLC49-like"/>
</dbReference>
<dbReference type="HOGENOM" id="CLU_1113109_0_0_1"/>
<dbReference type="PaxDb" id="55529-EKX47247"/>
<dbReference type="RefSeq" id="XP_005834227.1">
    <property type="nucleotide sequence ID" value="XM_005834170.1"/>
</dbReference>
<keyword evidence="3 5" id="KW-1133">Transmembrane helix</keyword>
<reference evidence="7" key="3">
    <citation type="submission" date="2016-03" db="UniProtKB">
        <authorList>
            <consortium name="EnsemblProtists"/>
        </authorList>
    </citation>
    <scope>IDENTIFICATION</scope>
</reference>
<gene>
    <name evidence="6" type="ORF">GUITHDRAFT_106700</name>
</gene>
<dbReference type="EMBL" id="JH992990">
    <property type="protein sequence ID" value="EKX47247.1"/>
    <property type="molecule type" value="Genomic_DNA"/>
</dbReference>
<evidence type="ECO:0000256" key="2">
    <source>
        <dbReference type="ARBA" id="ARBA00022692"/>
    </source>
</evidence>
<dbReference type="Proteomes" id="UP000011087">
    <property type="component" value="Unassembled WGS sequence"/>
</dbReference>
<evidence type="ECO:0000256" key="3">
    <source>
        <dbReference type="ARBA" id="ARBA00022989"/>
    </source>
</evidence>
<evidence type="ECO:0000256" key="5">
    <source>
        <dbReference type="SAM" id="Phobius"/>
    </source>
</evidence>
<dbReference type="GeneID" id="17304160"/>
<accession>L1JG00</accession>
<name>L1JG00_GUITC</name>
<sequence length="250" mass="26861">MIPGAVAGAVFNVFAVTRVELLAKEILLIAIMVSVAASIFSLIFIEKPCSPPSTEESASTNAPALSSIVTMLKDYNFLILLFVFTLDGYGWGLILVTSILSDIGYGQTGSLIAQLGLTFSLAPKMFSSIAFCFFWVGFFTSAAAPILLELVAEVTYPQPEIYSAGVCLTVFGVSTFGFVQLSQVMAVSGMAGYINFLWLQNVLFFVSVVLVLFSFKANLKRTNRALDRSQVQGGILSDPVGEGFEQPLSP</sequence>
<proteinExistence type="predicted"/>
<feature type="transmembrane region" description="Helical" evidence="5">
    <location>
        <begin position="125"/>
        <end position="148"/>
    </location>
</feature>
<dbReference type="PANTHER" id="PTHR10924:SF6">
    <property type="entry name" value="SOLUTE CARRIER FAMILY 49 MEMBER A3"/>
    <property type="match status" value="1"/>
</dbReference>